<dbReference type="Gene3D" id="3.20.20.80">
    <property type="entry name" value="Glycosidases"/>
    <property type="match status" value="1"/>
</dbReference>
<dbReference type="AlphaFoldDB" id="A0A9P4WQ18"/>
<evidence type="ECO:0000256" key="1">
    <source>
        <dbReference type="SAM" id="SignalP"/>
    </source>
</evidence>
<accession>A0A9P4WQ18</accession>
<feature type="signal peptide" evidence="1">
    <location>
        <begin position="1"/>
        <end position="18"/>
    </location>
</feature>
<sequence>MGIYTLSALCSLAISTAAQTVQLSIPDAPPAGTQTLSGSFQGYSMEVASFADMAGNLSSPNKLSYRMLQNIKDVSGSAVPIRVGGTTANHAIWTPNQKEAIIQNFATPGADQPANVTWGPAYLESFKVFPKGTKYTIGVTFDSGAKGENNSVTEAAAFYKGIGKDLFAIEVGNEFDVFPVDRNTTTWNIAQYVPEWLSRTAAIASRVLPKNNQKLFQAGAFVAPGTISADVSWTAQAAIDLGIASNGLAKTWCTHQYFGAACRPVKPTLAGNVMNRTALIQGMSYHAGASSYTVAKGLPYSAWQATQNGTTAPGPRPLYYANWLVATALGDSDAQVVPIVNTTSLAGYAVYSSRRHRSELKSVVLVNMEVFNSTSTPATQRSSVDFALPAKLGGKNHEVHVRRLTAAGAEVRDGIAFAGRTVTLDGTISGYESKERVANGVVNVKASEVVLVSLG</sequence>
<gene>
    <name evidence="3" type="ORF">E8E12_004839</name>
</gene>
<proteinExistence type="predicted"/>
<dbReference type="Proteomes" id="UP000758155">
    <property type="component" value="Unassembled WGS sequence"/>
</dbReference>
<evidence type="ECO:0000313" key="3">
    <source>
        <dbReference type="EMBL" id="KAF3038301.1"/>
    </source>
</evidence>
<dbReference type="PANTHER" id="PTHR36183">
    <property type="entry name" value="BETA-GLUCURONIDASE"/>
    <property type="match status" value="1"/>
</dbReference>
<keyword evidence="4" id="KW-1185">Reference proteome</keyword>
<organism evidence="3 4">
    <name type="scientific">Didymella heteroderae</name>
    <dbReference type="NCBI Taxonomy" id="1769908"/>
    <lineage>
        <taxon>Eukaryota</taxon>
        <taxon>Fungi</taxon>
        <taxon>Dikarya</taxon>
        <taxon>Ascomycota</taxon>
        <taxon>Pezizomycotina</taxon>
        <taxon>Dothideomycetes</taxon>
        <taxon>Pleosporomycetidae</taxon>
        <taxon>Pleosporales</taxon>
        <taxon>Pleosporineae</taxon>
        <taxon>Didymellaceae</taxon>
        <taxon>Didymella</taxon>
    </lineage>
</organism>
<feature type="domain" description="Beta-glucuronidase C-terminal" evidence="2">
    <location>
        <begin position="347"/>
        <end position="451"/>
    </location>
</feature>
<dbReference type="InterPro" id="IPR013780">
    <property type="entry name" value="Glyco_hydro_b"/>
</dbReference>
<feature type="chain" id="PRO_5040322080" description="Beta-glucuronidase C-terminal domain-containing protein" evidence="1">
    <location>
        <begin position="19"/>
        <end position="455"/>
    </location>
</feature>
<dbReference type="OrthoDB" id="2831684at2759"/>
<dbReference type="Gene3D" id="2.60.40.1180">
    <property type="entry name" value="Golgi alpha-mannosidase II"/>
    <property type="match status" value="1"/>
</dbReference>
<evidence type="ECO:0000313" key="4">
    <source>
        <dbReference type="Proteomes" id="UP000758155"/>
    </source>
</evidence>
<keyword evidence="1" id="KW-0732">Signal</keyword>
<dbReference type="InterPro" id="IPR031728">
    <property type="entry name" value="GlcAase_C"/>
</dbReference>
<comment type="caution">
    <text evidence="3">The sequence shown here is derived from an EMBL/GenBank/DDBJ whole genome shotgun (WGS) entry which is preliminary data.</text>
</comment>
<name>A0A9P4WQ18_9PLEO</name>
<dbReference type="PANTHER" id="PTHR36183:SF2">
    <property type="entry name" value="BETA-GLUCURONIDASE C-TERMINAL DOMAIN-CONTAINING PROTEIN"/>
    <property type="match status" value="1"/>
</dbReference>
<reference evidence="3" key="1">
    <citation type="submission" date="2019-04" db="EMBL/GenBank/DDBJ databases">
        <title>Sequencing of skin fungus with MAO and IRED activity.</title>
        <authorList>
            <person name="Marsaioli A.J."/>
            <person name="Bonatto J.M.C."/>
            <person name="Reis Junior O."/>
        </authorList>
    </citation>
    <scope>NUCLEOTIDE SEQUENCE</scope>
    <source>
        <strain evidence="3">28M1</strain>
    </source>
</reference>
<protein>
    <recommendedName>
        <fullName evidence="2">Beta-glucuronidase C-terminal domain-containing protein</fullName>
    </recommendedName>
</protein>
<dbReference type="EMBL" id="SWKV01000037">
    <property type="protein sequence ID" value="KAF3038301.1"/>
    <property type="molecule type" value="Genomic_DNA"/>
</dbReference>
<dbReference type="InterPro" id="IPR052974">
    <property type="entry name" value="GH79_Enzymes"/>
</dbReference>
<evidence type="ECO:0000259" key="2">
    <source>
        <dbReference type="Pfam" id="PF16862"/>
    </source>
</evidence>
<dbReference type="Pfam" id="PF16862">
    <property type="entry name" value="Glyco_hydro_79C"/>
    <property type="match status" value="1"/>
</dbReference>